<dbReference type="EMBL" id="SLUI01000009">
    <property type="protein sequence ID" value="TCL36100.1"/>
    <property type="molecule type" value="Genomic_DNA"/>
</dbReference>
<dbReference type="SMART" id="SM00382">
    <property type="entry name" value="AAA"/>
    <property type="match status" value="2"/>
</dbReference>
<dbReference type="PROSITE" id="PS50893">
    <property type="entry name" value="ABC_TRANSPORTER_2"/>
    <property type="match status" value="2"/>
</dbReference>
<reference evidence="6 7" key="1">
    <citation type="submission" date="2019-03" db="EMBL/GenBank/DDBJ databases">
        <title>Genomic Encyclopedia of Type Strains, Phase IV (KMG-IV): sequencing the most valuable type-strain genomes for metagenomic binning, comparative biology and taxonomic classification.</title>
        <authorList>
            <person name="Goeker M."/>
        </authorList>
    </citation>
    <scope>NUCLEOTIDE SEQUENCE [LARGE SCALE GENOMIC DNA]</scope>
    <source>
        <strain evidence="6 7">DSM 15969</strain>
    </source>
</reference>
<dbReference type="FunFam" id="3.40.50.300:FF:000011">
    <property type="entry name" value="Putative ABC transporter ATP-binding component"/>
    <property type="match status" value="1"/>
</dbReference>
<dbReference type="Gene3D" id="1.10.287.380">
    <property type="entry name" value="Valyl-tRNA synthetase, C-terminal domain"/>
    <property type="match status" value="1"/>
</dbReference>
<dbReference type="RefSeq" id="WP_132081725.1">
    <property type="nucleotide sequence ID" value="NZ_SLUI01000009.1"/>
</dbReference>
<dbReference type="PANTHER" id="PTHR42855">
    <property type="entry name" value="ABC TRANSPORTER ATP-BINDING SUBUNIT"/>
    <property type="match status" value="1"/>
</dbReference>
<dbReference type="GO" id="GO:0016887">
    <property type="term" value="F:ATP hydrolysis activity"/>
    <property type="evidence" value="ECO:0007669"/>
    <property type="project" value="InterPro"/>
</dbReference>
<dbReference type="Gene3D" id="3.40.50.300">
    <property type="entry name" value="P-loop containing nucleotide triphosphate hydrolases"/>
    <property type="match status" value="2"/>
</dbReference>
<keyword evidence="3 6" id="KW-0067">ATP-binding</keyword>
<dbReference type="Pfam" id="PF16326">
    <property type="entry name" value="ABC_tran_CTD"/>
    <property type="match status" value="1"/>
</dbReference>
<accession>A0A4R1PV94</accession>
<dbReference type="InterPro" id="IPR017871">
    <property type="entry name" value="ABC_transporter-like_CS"/>
</dbReference>
<dbReference type="FunFam" id="3.40.50.300:FF:000309">
    <property type="entry name" value="ABC transporter ATP-binding protein"/>
    <property type="match status" value="1"/>
</dbReference>
<dbReference type="AlphaFoldDB" id="A0A4R1PV94"/>
<dbReference type="InterPro" id="IPR027417">
    <property type="entry name" value="P-loop_NTPase"/>
</dbReference>
<evidence type="ECO:0000256" key="2">
    <source>
        <dbReference type="ARBA" id="ARBA00022741"/>
    </source>
</evidence>
<dbReference type="InterPro" id="IPR037118">
    <property type="entry name" value="Val-tRNA_synth_C_sf"/>
</dbReference>
<dbReference type="Proteomes" id="UP000295063">
    <property type="component" value="Unassembled WGS sequence"/>
</dbReference>
<evidence type="ECO:0000256" key="3">
    <source>
        <dbReference type="ARBA" id="ARBA00022840"/>
    </source>
</evidence>
<evidence type="ECO:0000256" key="1">
    <source>
        <dbReference type="ARBA" id="ARBA00022737"/>
    </source>
</evidence>
<dbReference type="PANTHER" id="PTHR42855:SF2">
    <property type="entry name" value="DRUG RESISTANCE ABC TRANSPORTER,ATP-BINDING PROTEIN"/>
    <property type="match status" value="1"/>
</dbReference>
<dbReference type="InterPro" id="IPR051309">
    <property type="entry name" value="ABCF_ATPase"/>
</dbReference>
<evidence type="ECO:0000259" key="5">
    <source>
        <dbReference type="PROSITE" id="PS50893"/>
    </source>
</evidence>
<dbReference type="GO" id="GO:0003677">
    <property type="term" value="F:DNA binding"/>
    <property type="evidence" value="ECO:0007669"/>
    <property type="project" value="InterPro"/>
</dbReference>
<dbReference type="PROSITE" id="PS00211">
    <property type="entry name" value="ABC_TRANSPORTER_1"/>
    <property type="match status" value="2"/>
</dbReference>
<feature type="domain" description="ABC transporter" evidence="5">
    <location>
        <begin position="322"/>
        <end position="537"/>
    </location>
</feature>
<feature type="region of interest" description="Disordered" evidence="4">
    <location>
        <begin position="535"/>
        <end position="554"/>
    </location>
</feature>
<evidence type="ECO:0000256" key="4">
    <source>
        <dbReference type="SAM" id="MobiDB-lite"/>
    </source>
</evidence>
<dbReference type="InterPro" id="IPR032524">
    <property type="entry name" value="ABC_tran_C"/>
</dbReference>
<organism evidence="6 7">
    <name type="scientific">Anaerospora hongkongensis</name>
    <dbReference type="NCBI Taxonomy" id="244830"/>
    <lineage>
        <taxon>Bacteria</taxon>
        <taxon>Bacillati</taxon>
        <taxon>Bacillota</taxon>
        <taxon>Negativicutes</taxon>
        <taxon>Selenomonadales</taxon>
        <taxon>Sporomusaceae</taxon>
        <taxon>Anaerospora</taxon>
    </lineage>
</organism>
<protein>
    <submittedName>
        <fullName evidence="6">ATP-binding cassette subfamily F protein 3</fullName>
    </submittedName>
</protein>
<dbReference type="InterPro" id="IPR032781">
    <property type="entry name" value="ABC_tran_Xtn"/>
</dbReference>
<feature type="domain" description="ABC transporter" evidence="5">
    <location>
        <begin position="4"/>
        <end position="259"/>
    </location>
</feature>
<name>A0A4R1PV94_9FIRM</name>
<keyword evidence="1" id="KW-0677">Repeat</keyword>
<dbReference type="CDD" id="cd03221">
    <property type="entry name" value="ABCF_EF-3"/>
    <property type="match status" value="2"/>
</dbReference>
<dbReference type="GO" id="GO:0005524">
    <property type="term" value="F:ATP binding"/>
    <property type="evidence" value="ECO:0007669"/>
    <property type="project" value="UniProtKB-KW"/>
</dbReference>
<sequence>MGILRVTDLTKSFGIETVFTSISFELRRGDKLGLIGANGAGKSTLMRCMLGLEAADSGRVGIEEGETIGYVEQDASLGQGTLYDELSSAWQDVIQWQRDMSRLEKQIAEVQEHDRQQELIRQYGRITERFERGGGYEYENIIRRVASGLGFTGNDLERPISAFSGGQKTRISLAKALARRPDFLFLDEPTNHLDITMVEWLEEYLRDYSGGVLIISHDRYFLDQVATGILELEQHQIAEYRGNYTRYLVQKAERVASQAAAYEKQQEYIAKTEAYIDRFRAGIKSKQARGRQSQLNRLERLAAPVQADTLTFNFSALSECADRVAELDKVTAGYKETTVFSGLSLLIRKAEGVALIGPNGAGKTTLLKLLTGDLVPKAGKVRLGSRVKIGYFAQEHENLNAANRMLDEIMQEFGLGEERARTLLGSFLFTGDDVYKVIGTLSGGEKARLALLKLMMTGANFLILDEPTNHLDIPAKEAVEEAIMAFPGTFLTVSHDRYFLDKVADRIIELSDGKLTDYVGNYSYYRDKKAASPVTAPAKAEKPAAKAAENISSGTAKSRKVDNTRLIEKLELEITELEIMVKVAERQLNDPASHADLEASRALAEEYAATKEKLGSKYDKWLELTSEE</sequence>
<dbReference type="Pfam" id="PF12848">
    <property type="entry name" value="ABC_tran_Xtn"/>
    <property type="match status" value="1"/>
</dbReference>
<dbReference type="InterPro" id="IPR003439">
    <property type="entry name" value="ABC_transporter-like_ATP-bd"/>
</dbReference>
<gene>
    <name evidence="6" type="ORF">EV210_10949</name>
</gene>
<dbReference type="OrthoDB" id="9762369at2"/>
<dbReference type="SUPFAM" id="SSF52540">
    <property type="entry name" value="P-loop containing nucleoside triphosphate hydrolases"/>
    <property type="match status" value="2"/>
</dbReference>
<dbReference type="Pfam" id="PF00005">
    <property type="entry name" value="ABC_tran"/>
    <property type="match status" value="2"/>
</dbReference>
<keyword evidence="7" id="KW-1185">Reference proteome</keyword>
<proteinExistence type="predicted"/>
<dbReference type="InterPro" id="IPR003593">
    <property type="entry name" value="AAA+_ATPase"/>
</dbReference>
<evidence type="ECO:0000313" key="6">
    <source>
        <dbReference type="EMBL" id="TCL36100.1"/>
    </source>
</evidence>
<keyword evidence="2" id="KW-0547">Nucleotide-binding</keyword>
<comment type="caution">
    <text evidence="6">The sequence shown here is derived from an EMBL/GenBank/DDBJ whole genome shotgun (WGS) entry which is preliminary data.</text>
</comment>
<evidence type="ECO:0000313" key="7">
    <source>
        <dbReference type="Proteomes" id="UP000295063"/>
    </source>
</evidence>